<dbReference type="RefSeq" id="WP_089055450.1">
    <property type="nucleotide sequence ID" value="NZ_MUHA01000026.1"/>
</dbReference>
<dbReference type="InterPro" id="IPR050833">
    <property type="entry name" value="Poly_Biosynth_Transport"/>
</dbReference>
<keyword evidence="4 6" id="KW-1133">Transmembrane helix</keyword>
<feature type="transmembrane region" description="Helical" evidence="6">
    <location>
        <begin position="37"/>
        <end position="58"/>
    </location>
</feature>
<dbReference type="Proteomes" id="UP000198336">
    <property type="component" value="Unassembled WGS sequence"/>
</dbReference>
<keyword evidence="2" id="KW-1003">Cell membrane</keyword>
<evidence type="ECO:0000256" key="4">
    <source>
        <dbReference type="ARBA" id="ARBA00022989"/>
    </source>
</evidence>
<feature type="transmembrane region" description="Helical" evidence="6">
    <location>
        <begin position="263"/>
        <end position="286"/>
    </location>
</feature>
<evidence type="ECO:0008006" key="9">
    <source>
        <dbReference type="Google" id="ProtNLM"/>
    </source>
</evidence>
<sequence>MSDSKKSYQDILKTTSVFGGVQFFLILFSVIRTKLIAVFIGPAGMGIVALLNSSLSVLNSISGLGIETSAVKSISENYKNDDIKTVSKTIQIVKKIVFITGIAGMLFTLIFSKTLSIITFGDSSQTYSFAFLSVTVLFKQLSSGQLAVLQGLRQFRFLAKANLYGNLFGLLFSIPLYYFLRINAIVPTIVITSLFSLVFSFYYSSKIKMEEEKISKTAVIAEGKWIVKLGFMLTISSVLTLLSTYLVQIYIGKTGGLEQVGFYNAGFTLLNSYVGIIFTVMSTDYFPKLAAVNTDNNQIRTSVQQQAFISILLITPIIVLFLTLSSVIVRLIYTTKFDVVIPMICIGILGMLFRAVSWAIGFILIAKGDSKMFVKTAVGFNILSLLMNISGYYFYGLEGLGFSFCFYFLFHFIGLKIITKKRYNLYFEKDFYAVYLVCFAICLTAFLVRYIEIELLKYTLLSIMILLSFWFSWFQINKKINLSEIFTSFVMRKKDRNDSEQL</sequence>
<evidence type="ECO:0000256" key="5">
    <source>
        <dbReference type="ARBA" id="ARBA00023136"/>
    </source>
</evidence>
<reference evidence="7 8" key="1">
    <citation type="submission" date="2016-11" db="EMBL/GenBank/DDBJ databases">
        <title>Whole genomes of Flavobacteriaceae.</title>
        <authorList>
            <person name="Stine C."/>
            <person name="Li C."/>
            <person name="Tadesse D."/>
        </authorList>
    </citation>
    <scope>NUCLEOTIDE SEQUENCE [LARGE SCALE GENOMIC DNA]</scope>
    <source>
        <strain evidence="7 8">CCUG 59446</strain>
    </source>
</reference>
<dbReference type="AlphaFoldDB" id="A0A226HT42"/>
<feature type="transmembrane region" description="Helical" evidence="6">
    <location>
        <begin position="96"/>
        <end position="121"/>
    </location>
</feature>
<comment type="subcellular location">
    <subcellularLocation>
        <location evidence="1">Cell membrane</location>
        <topology evidence="1">Multi-pass membrane protein</topology>
    </subcellularLocation>
</comment>
<keyword evidence="3 6" id="KW-0812">Transmembrane</keyword>
<feature type="transmembrane region" description="Helical" evidence="6">
    <location>
        <begin position="377"/>
        <end position="395"/>
    </location>
</feature>
<evidence type="ECO:0000256" key="3">
    <source>
        <dbReference type="ARBA" id="ARBA00022692"/>
    </source>
</evidence>
<keyword evidence="8" id="KW-1185">Reference proteome</keyword>
<feature type="transmembrane region" description="Helical" evidence="6">
    <location>
        <begin position="225"/>
        <end position="251"/>
    </location>
</feature>
<feature type="transmembrane region" description="Helical" evidence="6">
    <location>
        <begin position="12"/>
        <end position="31"/>
    </location>
</feature>
<keyword evidence="5 6" id="KW-0472">Membrane</keyword>
<evidence type="ECO:0000313" key="7">
    <source>
        <dbReference type="EMBL" id="OXA97395.1"/>
    </source>
</evidence>
<feature type="transmembrane region" description="Helical" evidence="6">
    <location>
        <begin position="457"/>
        <end position="476"/>
    </location>
</feature>
<feature type="transmembrane region" description="Helical" evidence="6">
    <location>
        <begin position="401"/>
        <end position="419"/>
    </location>
</feature>
<feature type="transmembrane region" description="Helical" evidence="6">
    <location>
        <begin position="307"/>
        <end position="333"/>
    </location>
</feature>
<evidence type="ECO:0000256" key="6">
    <source>
        <dbReference type="SAM" id="Phobius"/>
    </source>
</evidence>
<accession>A0A226HT42</accession>
<evidence type="ECO:0000313" key="8">
    <source>
        <dbReference type="Proteomes" id="UP000198336"/>
    </source>
</evidence>
<feature type="transmembrane region" description="Helical" evidence="6">
    <location>
        <begin position="431"/>
        <end position="451"/>
    </location>
</feature>
<protein>
    <recommendedName>
        <fullName evidence="9">O-antigen translocase</fullName>
    </recommendedName>
</protein>
<dbReference type="GO" id="GO:0005886">
    <property type="term" value="C:plasma membrane"/>
    <property type="evidence" value="ECO:0007669"/>
    <property type="project" value="UniProtKB-SubCell"/>
</dbReference>
<evidence type="ECO:0000256" key="2">
    <source>
        <dbReference type="ARBA" id="ARBA00022475"/>
    </source>
</evidence>
<name>A0A226HT42_9FLAO</name>
<proteinExistence type="predicted"/>
<organism evidence="7 8">
    <name type="scientific">Flavobacterium oncorhynchi</name>
    <dbReference type="NCBI Taxonomy" id="728056"/>
    <lineage>
        <taxon>Bacteria</taxon>
        <taxon>Pseudomonadati</taxon>
        <taxon>Bacteroidota</taxon>
        <taxon>Flavobacteriia</taxon>
        <taxon>Flavobacteriales</taxon>
        <taxon>Flavobacteriaceae</taxon>
        <taxon>Flavobacterium</taxon>
    </lineage>
</organism>
<evidence type="ECO:0000256" key="1">
    <source>
        <dbReference type="ARBA" id="ARBA00004651"/>
    </source>
</evidence>
<feature type="transmembrane region" description="Helical" evidence="6">
    <location>
        <begin position="127"/>
        <end position="149"/>
    </location>
</feature>
<feature type="transmembrane region" description="Helical" evidence="6">
    <location>
        <begin position="185"/>
        <end position="204"/>
    </location>
</feature>
<feature type="transmembrane region" description="Helical" evidence="6">
    <location>
        <begin position="161"/>
        <end position="179"/>
    </location>
</feature>
<dbReference type="PANTHER" id="PTHR30250:SF11">
    <property type="entry name" value="O-ANTIGEN TRANSPORTER-RELATED"/>
    <property type="match status" value="1"/>
</dbReference>
<gene>
    <name evidence="7" type="ORF">B0A75_16920</name>
</gene>
<comment type="caution">
    <text evidence="7">The sequence shown here is derived from an EMBL/GenBank/DDBJ whole genome shotgun (WGS) entry which is preliminary data.</text>
</comment>
<feature type="transmembrane region" description="Helical" evidence="6">
    <location>
        <begin position="339"/>
        <end position="365"/>
    </location>
</feature>
<dbReference type="EMBL" id="MUHA01000026">
    <property type="protein sequence ID" value="OXA97395.1"/>
    <property type="molecule type" value="Genomic_DNA"/>
</dbReference>
<dbReference type="PANTHER" id="PTHR30250">
    <property type="entry name" value="PST FAMILY PREDICTED COLANIC ACID TRANSPORTER"/>
    <property type="match status" value="1"/>
</dbReference>
<dbReference type="Pfam" id="PF13440">
    <property type="entry name" value="Polysacc_synt_3"/>
    <property type="match status" value="1"/>
</dbReference>